<dbReference type="EMBL" id="CATNWA010014591">
    <property type="protein sequence ID" value="CAI9573685.1"/>
    <property type="molecule type" value="Genomic_DNA"/>
</dbReference>
<sequence length="73" mass="8171">MSRLTCCVQLFCTEKPGSSSSWVTRRLSWPLPPIRCPHIKQLGMGALAAPCVHSHMEPRLSPAPSFFSLAYWL</sequence>
<proteinExistence type="predicted"/>
<evidence type="ECO:0000313" key="2">
    <source>
        <dbReference type="Proteomes" id="UP001162483"/>
    </source>
</evidence>
<keyword evidence="2" id="KW-1185">Reference proteome</keyword>
<accession>A0ABN9DM30</accession>
<gene>
    <name evidence="1" type="ORF">SPARVUS_LOCUS7806261</name>
</gene>
<evidence type="ECO:0000313" key="1">
    <source>
        <dbReference type="EMBL" id="CAI9573685.1"/>
    </source>
</evidence>
<dbReference type="Proteomes" id="UP001162483">
    <property type="component" value="Unassembled WGS sequence"/>
</dbReference>
<reference evidence="1" key="1">
    <citation type="submission" date="2023-05" db="EMBL/GenBank/DDBJ databases">
        <authorList>
            <person name="Stuckert A."/>
        </authorList>
    </citation>
    <scope>NUCLEOTIDE SEQUENCE</scope>
</reference>
<organism evidence="1 2">
    <name type="scientific">Staurois parvus</name>
    <dbReference type="NCBI Taxonomy" id="386267"/>
    <lineage>
        <taxon>Eukaryota</taxon>
        <taxon>Metazoa</taxon>
        <taxon>Chordata</taxon>
        <taxon>Craniata</taxon>
        <taxon>Vertebrata</taxon>
        <taxon>Euteleostomi</taxon>
        <taxon>Amphibia</taxon>
        <taxon>Batrachia</taxon>
        <taxon>Anura</taxon>
        <taxon>Neobatrachia</taxon>
        <taxon>Ranoidea</taxon>
        <taxon>Ranidae</taxon>
        <taxon>Staurois</taxon>
    </lineage>
</organism>
<name>A0ABN9DM30_9NEOB</name>
<protein>
    <submittedName>
        <fullName evidence="1">Uncharacterized protein</fullName>
    </submittedName>
</protein>
<comment type="caution">
    <text evidence="1">The sequence shown here is derived from an EMBL/GenBank/DDBJ whole genome shotgun (WGS) entry which is preliminary data.</text>
</comment>